<dbReference type="RefSeq" id="WP_094571720.1">
    <property type="nucleotide sequence ID" value="NZ_CP022743.1"/>
</dbReference>
<dbReference type="KEGG" id="muc:MuYL_3672"/>
<evidence type="ECO:0000313" key="2">
    <source>
        <dbReference type="EMBL" id="ASU35557.1"/>
    </source>
</evidence>
<dbReference type="EMBL" id="CP022743">
    <property type="protein sequence ID" value="ASU35557.1"/>
    <property type="molecule type" value="Genomic_DNA"/>
</dbReference>
<gene>
    <name evidence="2" type="ORF">MuYL_3672</name>
</gene>
<feature type="transmembrane region" description="Helical" evidence="1">
    <location>
        <begin position="7"/>
        <end position="27"/>
    </location>
</feature>
<organism evidence="2 3">
    <name type="scientific">Mucilaginibacter xinganensis</name>
    <dbReference type="NCBI Taxonomy" id="1234841"/>
    <lineage>
        <taxon>Bacteria</taxon>
        <taxon>Pseudomonadati</taxon>
        <taxon>Bacteroidota</taxon>
        <taxon>Sphingobacteriia</taxon>
        <taxon>Sphingobacteriales</taxon>
        <taxon>Sphingobacteriaceae</taxon>
        <taxon>Mucilaginibacter</taxon>
    </lineage>
</organism>
<dbReference type="Proteomes" id="UP000215002">
    <property type="component" value="Chromosome"/>
</dbReference>
<keyword evidence="1" id="KW-1133">Transmembrane helix</keyword>
<feature type="transmembrane region" description="Helical" evidence="1">
    <location>
        <begin position="47"/>
        <end position="65"/>
    </location>
</feature>
<proteinExistence type="predicted"/>
<reference evidence="2 3" key="1">
    <citation type="submission" date="2017-08" db="EMBL/GenBank/DDBJ databases">
        <title>Complete genome sequence of Mucilaginibacter sp. strain BJC16-A31.</title>
        <authorList>
            <consortium name="Henan University of Science and Technology"/>
            <person name="You X."/>
        </authorList>
    </citation>
    <scope>NUCLEOTIDE SEQUENCE [LARGE SCALE GENOMIC DNA]</scope>
    <source>
        <strain evidence="2 3">BJC16-A31</strain>
    </source>
</reference>
<dbReference type="AlphaFoldDB" id="A0A223P0C6"/>
<sequence>MKKVSILLIIVGIIVTIGLIIYYRGVVNPVDSDSMTIDRSGNQVSEWPLFIGIILTFVGIVFYYVSHTEKKA</sequence>
<protein>
    <submittedName>
        <fullName evidence="2">Uncharacterized protein</fullName>
    </submittedName>
</protein>
<dbReference type="OrthoDB" id="799028at2"/>
<keyword evidence="1" id="KW-0472">Membrane</keyword>
<evidence type="ECO:0000313" key="3">
    <source>
        <dbReference type="Proteomes" id="UP000215002"/>
    </source>
</evidence>
<evidence type="ECO:0000256" key="1">
    <source>
        <dbReference type="SAM" id="Phobius"/>
    </source>
</evidence>
<name>A0A223P0C6_9SPHI</name>
<keyword evidence="3" id="KW-1185">Reference proteome</keyword>
<keyword evidence="1" id="KW-0812">Transmembrane</keyword>
<accession>A0A223P0C6</accession>